<dbReference type="GO" id="GO:0016671">
    <property type="term" value="F:oxidoreductase activity, acting on a sulfur group of donors, disulfide as acceptor"/>
    <property type="evidence" value="ECO:0007669"/>
    <property type="project" value="TreeGrafter"/>
</dbReference>
<dbReference type="SUPFAM" id="SSF52833">
    <property type="entry name" value="Thioredoxin-like"/>
    <property type="match status" value="1"/>
</dbReference>
<reference evidence="2" key="1">
    <citation type="submission" date="2023-05" db="EMBL/GenBank/DDBJ databases">
        <authorList>
            <person name="Huff M."/>
        </authorList>
    </citation>
    <scope>NUCLEOTIDE SEQUENCE</scope>
</reference>
<dbReference type="PANTHER" id="PTHR47353">
    <property type="entry name" value="THIOREDOXIN-LIKE PROTEIN HCF164, CHLOROPLASTIC"/>
    <property type="match status" value="1"/>
</dbReference>
<organism evidence="2 3">
    <name type="scientific">Fraxinus pennsylvanica</name>
    <dbReference type="NCBI Taxonomy" id="56036"/>
    <lineage>
        <taxon>Eukaryota</taxon>
        <taxon>Viridiplantae</taxon>
        <taxon>Streptophyta</taxon>
        <taxon>Embryophyta</taxon>
        <taxon>Tracheophyta</taxon>
        <taxon>Spermatophyta</taxon>
        <taxon>Magnoliopsida</taxon>
        <taxon>eudicotyledons</taxon>
        <taxon>Gunneridae</taxon>
        <taxon>Pentapetalae</taxon>
        <taxon>asterids</taxon>
        <taxon>lamiids</taxon>
        <taxon>Lamiales</taxon>
        <taxon>Oleaceae</taxon>
        <taxon>Oleeae</taxon>
        <taxon>Fraxinus</taxon>
    </lineage>
</organism>
<accession>A0AAD2DGB2</accession>
<dbReference type="Pfam" id="PF00085">
    <property type="entry name" value="Thioredoxin"/>
    <property type="match status" value="1"/>
</dbReference>
<dbReference type="Proteomes" id="UP000834106">
    <property type="component" value="Chromosome 1"/>
</dbReference>
<feature type="domain" description="Thioredoxin" evidence="1">
    <location>
        <begin position="87"/>
        <end position="205"/>
    </location>
</feature>
<gene>
    <name evidence="2" type="ORF">FPE_LOCUS245</name>
</gene>
<evidence type="ECO:0000259" key="1">
    <source>
        <dbReference type="PROSITE" id="PS51352"/>
    </source>
</evidence>
<name>A0AAD2DGB2_9LAMI</name>
<dbReference type="CDD" id="cd02950">
    <property type="entry name" value="TxlA"/>
    <property type="match status" value="1"/>
</dbReference>
<dbReference type="AlphaFoldDB" id="A0AAD2DGB2"/>
<protein>
    <recommendedName>
        <fullName evidence="1">Thioredoxin domain-containing protein</fullName>
    </recommendedName>
</protein>
<evidence type="ECO:0000313" key="2">
    <source>
        <dbReference type="EMBL" id="CAI9752814.1"/>
    </source>
</evidence>
<dbReference type="EMBL" id="OU503036">
    <property type="protein sequence ID" value="CAI9752814.1"/>
    <property type="molecule type" value="Genomic_DNA"/>
</dbReference>
<dbReference type="InterPro" id="IPR036249">
    <property type="entry name" value="Thioredoxin-like_sf"/>
</dbReference>
<dbReference type="GO" id="GO:0010190">
    <property type="term" value="P:cytochrome b6f complex assembly"/>
    <property type="evidence" value="ECO:0007669"/>
    <property type="project" value="TreeGrafter"/>
</dbReference>
<dbReference type="InterPro" id="IPR013766">
    <property type="entry name" value="Thioredoxin_domain"/>
</dbReference>
<keyword evidence="3" id="KW-1185">Reference proteome</keyword>
<dbReference type="PANTHER" id="PTHR47353:SF1">
    <property type="entry name" value="THIOREDOXIN-LIKE PROTEIN HCF164, CHLOROPLASTIC"/>
    <property type="match status" value="1"/>
</dbReference>
<dbReference type="PROSITE" id="PS51352">
    <property type="entry name" value="THIOREDOXIN_2"/>
    <property type="match status" value="1"/>
</dbReference>
<dbReference type="Gene3D" id="3.40.30.10">
    <property type="entry name" value="Glutaredoxin"/>
    <property type="match status" value="1"/>
</dbReference>
<proteinExistence type="predicted"/>
<dbReference type="InterPro" id="IPR044241">
    <property type="entry name" value="TxlA/HCF164"/>
</dbReference>
<dbReference type="GO" id="GO:0009535">
    <property type="term" value="C:chloroplast thylakoid membrane"/>
    <property type="evidence" value="ECO:0007669"/>
    <property type="project" value="TreeGrafter"/>
</dbReference>
<evidence type="ECO:0000313" key="3">
    <source>
        <dbReference type="Proteomes" id="UP000834106"/>
    </source>
</evidence>
<sequence>MLNSLLDKDKRRHFFVMPRVATASTASSTFGHSRFRPYYLLSHNQSPLFVNFSLQSQNQTRRHERIFCQGNPNPVDSNTTELSDFSCQHGWTLVCLSLKDLSAAGLPYEEALSNGKPTVVEFYADWCEVCRELAPDVYKVEKQYKDRVNFVMLIDNMKWEQELVEFGVEGIPHFAFLDKDGNEEGNVVGCLPRKYFLENVDALARRETTVPYACVVGQYSSAEARKVHQVVDPRSHG</sequence>